<comment type="caution">
    <text evidence="2">The sequence shown here is derived from an EMBL/GenBank/DDBJ whole genome shotgun (WGS) entry which is preliminary data.</text>
</comment>
<dbReference type="EMBL" id="JANPWB010000002">
    <property type="protein sequence ID" value="KAJ1206905.1"/>
    <property type="molecule type" value="Genomic_DNA"/>
</dbReference>
<feature type="compositionally biased region" description="Low complexity" evidence="1">
    <location>
        <begin position="12"/>
        <end position="22"/>
    </location>
</feature>
<sequence length="110" mass="11479">MASKVSQKLRSPPARGRGRAAPVTEEGRRDPVLARSPRVCQPPAHTLARRSRCPASGAAGPRQRLIVSPPARAWSPAAVPHAAASVLGRSTRPSPLAAAREVTAHRSASS</sequence>
<evidence type="ECO:0000313" key="2">
    <source>
        <dbReference type="EMBL" id="KAJ1206905.1"/>
    </source>
</evidence>
<protein>
    <submittedName>
        <fullName evidence="2">Uncharacterized protein</fullName>
    </submittedName>
</protein>
<accession>A0AAV7W201</accession>
<dbReference type="Proteomes" id="UP001066276">
    <property type="component" value="Chromosome 1_2"/>
</dbReference>
<feature type="region of interest" description="Disordered" evidence="1">
    <location>
        <begin position="1"/>
        <end position="62"/>
    </location>
</feature>
<dbReference type="AlphaFoldDB" id="A0AAV7W201"/>
<evidence type="ECO:0000313" key="3">
    <source>
        <dbReference type="Proteomes" id="UP001066276"/>
    </source>
</evidence>
<keyword evidence="3" id="KW-1185">Reference proteome</keyword>
<evidence type="ECO:0000256" key="1">
    <source>
        <dbReference type="SAM" id="MobiDB-lite"/>
    </source>
</evidence>
<name>A0AAV7W201_PLEWA</name>
<feature type="region of interest" description="Disordered" evidence="1">
    <location>
        <begin position="87"/>
        <end position="110"/>
    </location>
</feature>
<gene>
    <name evidence="2" type="ORF">NDU88_002298</name>
</gene>
<organism evidence="2 3">
    <name type="scientific">Pleurodeles waltl</name>
    <name type="common">Iberian ribbed newt</name>
    <dbReference type="NCBI Taxonomy" id="8319"/>
    <lineage>
        <taxon>Eukaryota</taxon>
        <taxon>Metazoa</taxon>
        <taxon>Chordata</taxon>
        <taxon>Craniata</taxon>
        <taxon>Vertebrata</taxon>
        <taxon>Euteleostomi</taxon>
        <taxon>Amphibia</taxon>
        <taxon>Batrachia</taxon>
        <taxon>Caudata</taxon>
        <taxon>Salamandroidea</taxon>
        <taxon>Salamandridae</taxon>
        <taxon>Pleurodelinae</taxon>
        <taxon>Pleurodeles</taxon>
    </lineage>
</organism>
<proteinExistence type="predicted"/>
<reference evidence="2" key="1">
    <citation type="journal article" date="2022" name="bioRxiv">
        <title>Sequencing and chromosome-scale assembly of the giantPleurodeles waltlgenome.</title>
        <authorList>
            <person name="Brown T."/>
            <person name="Elewa A."/>
            <person name="Iarovenko S."/>
            <person name="Subramanian E."/>
            <person name="Araus A.J."/>
            <person name="Petzold A."/>
            <person name="Susuki M."/>
            <person name="Suzuki K.-i.T."/>
            <person name="Hayashi T."/>
            <person name="Toyoda A."/>
            <person name="Oliveira C."/>
            <person name="Osipova E."/>
            <person name="Leigh N.D."/>
            <person name="Simon A."/>
            <person name="Yun M.H."/>
        </authorList>
    </citation>
    <scope>NUCLEOTIDE SEQUENCE</scope>
    <source>
        <strain evidence="2">20211129_DDA</strain>
        <tissue evidence="2">Liver</tissue>
    </source>
</reference>